<dbReference type="Gene3D" id="1.10.287.480">
    <property type="entry name" value="helix hairpin bin"/>
    <property type="match status" value="1"/>
</dbReference>
<reference evidence="1 2" key="1">
    <citation type="submission" date="2018-03" db="EMBL/GenBank/DDBJ databases">
        <title>Cross-interface Injection: A General Nanoliter Liquid Handling Method Applied to Single Cells Genome Amplification Automated Nanoliter Liquid Handling Applied to Single Cell Multiple Displacement Amplification.</title>
        <authorList>
            <person name="Yun J."/>
            <person name="Xu P."/>
            <person name="Xu J."/>
            <person name="Dai X."/>
            <person name="Wang Y."/>
            <person name="Zheng X."/>
            <person name="Cao C."/>
            <person name="Yi Q."/>
            <person name="Zhu Y."/>
            <person name="Wang L."/>
            <person name="Dong Z."/>
            <person name="Huang Y."/>
            <person name="Huang L."/>
            <person name="Du W."/>
        </authorList>
    </citation>
    <scope>NUCLEOTIDE SEQUENCE [LARGE SCALE GENOMIC DNA]</scope>
    <source>
        <strain evidence="1 2">A12-4</strain>
    </source>
</reference>
<sequence length="282" mass="31624">MTKASHYPMDQLHRYTFVEQDVRGELVQLSSSYQRMLQGHQYPAPVQRLLGELMAATALLCATLKFEGHINLQLQGDGPVNFIAVNGSHHQDLRGIARLRQDVADIEAGLTELLGKALLVITLTPERGERYQGVVDASGGSIAEVVQNYFLQSEQLQTRLWLHADGEHAAGMLLQVMPASGQDLAAFEHLEHLTETMTAAELFTLPGEEVLLRLYHQEQVELYPAQQVRFHCGCSRERTMSALTSVQPEELRDILREDGAVVMTCEYCLTEYRFTEADLLES</sequence>
<dbReference type="AlphaFoldDB" id="A0A2T4CTS5"/>
<dbReference type="InterPro" id="IPR023212">
    <property type="entry name" value="Hsp33_helix_hairpin_bin_dom_sf"/>
</dbReference>
<name>A0A2T4CTS5_9GAMM</name>
<accession>A0A2T4CTS5</accession>
<dbReference type="PIRSF" id="PIRSF005261">
    <property type="entry name" value="Heat_shock_Hsp33"/>
    <property type="match status" value="1"/>
</dbReference>
<comment type="caution">
    <text evidence="1">The sequence shown here is derived from an EMBL/GenBank/DDBJ whole genome shotgun (WGS) entry which is preliminary data.</text>
</comment>
<dbReference type="GO" id="GO:0044183">
    <property type="term" value="F:protein folding chaperone"/>
    <property type="evidence" value="ECO:0007669"/>
    <property type="project" value="TreeGrafter"/>
</dbReference>
<protein>
    <submittedName>
        <fullName evidence="1">Hsp33 family molecular chaperone HslO</fullName>
    </submittedName>
</protein>
<dbReference type="RefSeq" id="WP_417656372.1">
    <property type="nucleotide sequence ID" value="NZ_JBLXDX010000001.1"/>
</dbReference>
<dbReference type="SUPFAM" id="SSF118352">
    <property type="entry name" value="HSP33 redox switch-like"/>
    <property type="match status" value="1"/>
</dbReference>
<dbReference type="PANTHER" id="PTHR30111:SF1">
    <property type="entry name" value="33 KDA CHAPERONIN"/>
    <property type="match status" value="1"/>
</dbReference>
<dbReference type="Proteomes" id="UP000242087">
    <property type="component" value="Unassembled WGS sequence"/>
</dbReference>
<gene>
    <name evidence="1" type="ORF">C9927_01765</name>
</gene>
<dbReference type="GO" id="GO:0042026">
    <property type="term" value="P:protein refolding"/>
    <property type="evidence" value="ECO:0007669"/>
    <property type="project" value="TreeGrafter"/>
</dbReference>
<dbReference type="SUPFAM" id="SSF64397">
    <property type="entry name" value="Hsp33 domain"/>
    <property type="match status" value="1"/>
</dbReference>
<organism evidence="1 2">
    <name type="scientific">Pseudidiomarina aestuarii</name>
    <dbReference type="NCBI Taxonomy" id="624146"/>
    <lineage>
        <taxon>Bacteria</taxon>
        <taxon>Pseudomonadati</taxon>
        <taxon>Pseudomonadota</taxon>
        <taxon>Gammaproteobacteria</taxon>
        <taxon>Alteromonadales</taxon>
        <taxon>Idiomarinaceae</taxon>
        <taxon>Pseudidiomarina</taxon>
    </lineage>
</organism>
<dbReference type="GO" id="GO:0005737">
    <property type="term" value="C:cytoplasm"/>
    <property type="evidence" value="ECO:0007669"/>
    <property type="project" value="InterPro"/>
</dbReference>
<proteinExistence type="predicted"/>
<dbReference type="CDD" id="cd00498">
    <property type="entry name" value="Hsp33"/>
    <property type="match status" value="1"/>
</dbReference>
<dbReference type="InterPro" id="IPR016154">
    <property type="entry name" value="Heat_shock_Hsp33_C"/>
</dbReference>
<evidence type="ECO:0000313" key="2">
    <source>
        <dbReference type="Proteomes" id="UP000242087"/>
    </source>
</evidence>
<evidence type="ECO:0000313" key="1">
    <source>
        <dbReference type="EMBL" id="PTB89543.1"/>
    </source>
</evidence>
<dbReference type="InterPro" id="IPR000397">
    <property type="entry name" value="Heat_shock_Hsp33"/>
</dbReference>
<dbReference type="GO" id="GO:0051082">
    <property type="term" value="F:unfolded protein binding"/>
    <property type="evidence" value="ECO:0007669"/>
    <property type="project" value="InterPro"/>
</dbReference>
<dbReference type="PANTHER" id="PTHR30111">
    <property type="entry name" value="33 KDA CHAPERONIN"/>
    <property type="match status" value="1"/>
</dbReference>
<dbReference type="NCBIfam" id="NF001033">
    <property type="entry name" value="PRK00114.1"/>
    <property type="match status" value="1"/>
</dbReference>
<dbReference type="Gene3D" id="3.90.1280.10">
    <property type="entry name" value="HSP33 redox switch-like"/>
    <property type="match status" value="1"/>
</dbReference>
<dbReference type="InterPro" id="IPR016153">
    <property type="entry name" value="Heat_shock_Hsp33_N"/>
</dbReference>
<dbReference type="Gene3D" id="3.55.30.10">
    <property type="entry name" value="Hsp33 domain"/>
    <property type="match status" value="1"/>
</dbReference>
<dbReference type="Pfam" id="PF01430">
    <property type="entry name" value="HSP33"/>
    <property type="match status" value="1"/>
</dbReference>
<dbReference type="EMBL" id="PYVF01000014">
    <property type="protein sequence ID" value="PTB89543.1"/>
    <property type="molecule type" value="Genomic_DNA"/>
</dbReference>